<dbReference type="AlphaFoldDB" id="X1TVB3"/>
<organism evidence="1">
    <name type="scientific">marine sediment metagenome</name>
    <dbReference type="NCBI Taxonomy" id="412755"/>
    <lineage>
        <taxon>unclassified sequences</taxon>
        <taxon>metagenomes</taxon>
        <taxon>ecological metagenomes</taxon>
    </lineage>
</organism>
<dbReference type="EMBL" id="BARW01026779">
    <property type="protein sequence ID" value="GAJ09194.1"/>
    <property type="molecule type" value="Genomic_DNA"/>
</dbReference>
<evidence type="ECO:0000313" key="1">
    <source>
        <dbReference type="EMBL" id="GAJ09194.1"/>
    </source>
</evidence>
<proteinExistence type="predicted"/>
<gene>
    <name evidence="1" type="ORF">S12H4_43601</name>
</gene>
<accession>X1TVB3</accession>
<reference evidence="1" key="1">
    <citation type="journal article" date="2014" name="Front. Microbiol.">
        <title>High frequency of phylogenetically diverse reductive dehalogenase-homologous genes in deep subseafloor sedimentary metagenomes.</title>
        <authorList>
            <person name="Kawai M."/>
            <person name="Futagami T."/>
            <person name="Toyoda A."/>
            <person name="Takaki Y."/>
            <person name="Nishi S."/>
            <person name="Hori S."/>
            <person name="Arai W."/>
            <person name="Tsubouchi T."/>
            <person name="Morono Y."/>
            <person name="Uchiyama I."/>
            <person name="Ito T."/>
            <person name="Fujiyama A."/>
            <person name="Inagaki F."/>
            <person name="Takami H."/>
        </authorList>
    </citation>
    <scope>NUCLEOTIDE SEQUENCE</scope>
    <source>
        <strain evidence="1">Expedition CK06-06</strain>
    </source>
</reference>
<name>X1TVB3_9ZZZZ</name>
<sequence length="68" mass="7685">MPLPKEQLDLIKEDIDSATGALIGIKDVIDDMRLAGMSIEKQQTTYDDLSDKLRSLRVFYERQIAKSG</sequence>
<protein>
    <submittedName>
        <fullName evidence="1">Uncharacterized protein</fullName>
    </submittedName>
</protein>
<comment type="caution">
    <text evidence="1">The sequence shown here is derived from an EMBL/GenBank/DDBJ whole genome shotgun (WGS) entry which is preliminary data.</text>
</comment>